<dbReference type="PROSITE" id="PS50040">
    <property type="entry name" value="EF1G_C"/>
    <property type="match status" value="1"/>
</dbReference>
<dbReference type="InterPro" id="IPR010987">
    <property type="entry name" value="Glutathione-S-Trfase_C-like"/>
</dbReference>
<evidence type="ECO:0000313" key="9">
    <source>
        <dbReference type="Proteomes" id="UP000076722"/>
    </source>
</evidence>
<organism evidence="8 9">
    <name type="scientific">Sistotremastrum niveocremeum HHB9708</name>
    <dbReference type="NCBI Taxonomy" id="1314777"/>
    <lineage>
        <taxon>Eukaryota</taxon>
        <taxon>Fungi</taxon>
        <taxon>Dikarya</taxon>
        <taxon>Basidiomycota</taxon>
        <taxon>Agaricomycotina</taxon>
        <taxon>Agaricomycetes</taxon>
        <taxon>Sistotremastrales</taxon>
        <taxon>Sistotremastraceae</taxon>
        <taxon>Sertulicium</taxon>
        <taxon>Sertulicium niveocremeum</taxon>
    </lineage>
</organism>
<dbReference type="InterPro" id="IPR004046">
    <property type="entry name" value="GST_C"/>
</dbReference>
<feature type="domain" description="GST C-terminal" evidence="7">
    <location>
        <begin position="89"/>
        <end position="222"/>
    </location>
</feature>
<evidence type="ECO:0000256" key="1">
    <source>
        <dbReference type="ARBA" id="ARBA00022768"/>
    </source>
</evidence>
<dbReference type="FunFam" id="3.30.70.1010:FF:000001">
    <property type="entry name" value="Elongation factor 1-gamma 1"/>
    <property type="match status" value="1"/>
</dbReference>
<dbReference type="InterPro" id="IPR040079">
    <property type="entry name" value="Glutathione_S-Trfase"/>
</dbReference>
<dbReference type="GO" id="GO:0003746">
    <property type="term" value="F:translation elongation factor activity"/>
    <property type="evidence" value="ECO:0007669"/>
    <property type="project" value="UniProtKB-UniRule"/>
</dbReference>
<dbReference type="PANTHER" id="PTHR43986">
    <property type="entry name" value="ELONGATION FACTOR 1-GAMMA"/>
    <property type="match status" value="1"/>
</dbReference>
<dbReference type="Pfam" id="PF00043">
    <property type="entry name" value="GST_C"/>
    <property type="match status" value="1"/>
</dbReference>
<dbReference type="AlphaFoldDB" id="A0A164M8H7"/>
<evidence type="ECO:0000256" key="2">
    <source>
        <dbReference type="ARBA" id="ARBA00022917"/>
    </source>
</evidence>
<protein>
    <submittedName>
        <fullName evidence="8">Elongation factor 1-gamma</fullName>
    </submittedName>
</protein>
<dbReference type="Gene3D" id="1.20.1050.10">
    <property type="match status" value="1"/>
</dbReference>
<feature type="compositionally biased region" description="Basic and acidic residues" evidence="4">
    <location>
        <begin position="236"/>
        <end position="248"/>
    </location>
</feature>
<dbReference type="STRING" id="1314777.A0A164M8H7"/>
<dbReference type="Pfam" id="PF02798">
    <property type="entry name" value="GST_N"/>
    <property type="match status" value="1"/>
</dbReference>
<name>A0A164M8H7_9AGAM</name>
<keyword evidence="9" id="KW-1185">Reference proteome</keyword>
<dbReference type="PANTHER" id="PTHR43986:SF1">
    <property type="entry name" value="ELONGATION FACTOR 1-GAMMA"/>
    <property type="match status" value="1"/>
</dbReference>
<evidence type="ECO:0000313" key="8">
    <source>
        <dbReference type="EMBL" id="KZS86469.1"/>
    </source>
</evidence>
<keyword evidence="2 3" id="KW-0648">Protein biosynthesis</keyword>
<dbReference type="CDD" id="cd03044">
    <property type="entry name" value="GST_N_EF1Bgamma"/>
    <property type="match status" value="1"/>
</dbReference>
<dbReference type="Gene3D" id="3.40.30.10">
    <property type="entry name" value="Glutaredoxin"/>
    <property type="match status" value="1"/>
</dbReference>
<dbReference type="FunFam" id="1.20.1050.10:FF:000006">
    <property type="entry name" value="Elongation factor 1 gamma"/>
    <property type="match status" value="1"/>
</dbReference>
<dbReference type="InterPro" id="IPR001662">
    <property type="entry name" value="EF1B_G_C"/>
</dbReference>
<dbReference type="PROSITE" id="PS50405">
    <property type="entry name" value="GST_CTER"/>
    <property type="match status" value="1"/>
</dbReference>
<dbReference type="InterPro" id="IPR036433">
    <property type="entry name" value="EF1B_G_C_sf"/>
</dbReference>
<dbReference type="InterPro" id="IPR036282">
    <property type="entry name" value="Glutathione-S-Trfase_C_sf"/>
</dbReference>
<feature type="region of interest" description="Disordered" evidence="4">
    <location>
        <begin position="222"/>
        <end position="271"/>
    </location>
</feature>
<evidence type="ECO:0000256" key="4">
    <source>
        <dbReference type="SAM" id="MobiDB-lite"/>
    </source>
</evidence>
<keyword evidence="1 3" id="KW-0251">Elongation factor</keyword>
<gene>
    <name evidence="8" type="ORF">SISNIDRAFT_461674</name>
</gene>
<dbReference type="SUPFAM" id="SSF89942">
    <property type="entry name" value="eEF1-gamma domain"/>
    <property type="match status" value="1"/>
</dbReference>
<feature type="domain" description="GST N-terminal" evidence="6">
    <location>
        <begin position="2"/>
        <end position="84"/>
    </location>
</feature>
<dbReference type="InterPro" id="IPR004045">
    <property type="entry name" value="Glutathione_S-Trfase_N"/>
</dbReference>
<feature type="domain" description="EF-1-gamma C-terminal" evidence="5">
    <location>
        <begin position="264"/>
        <end position="423"/>
    </location>
</feature>
<dbReference type="SMART" id="SM01183">
    <property type="entry name" value="EF1G"/>
    <property type="match status" value="1"/>
</dbReference>
<reference evidence="8 9" key="1">
    <citation type="journal article" date="2016" name="Mol. Biol. Evol.">
        <title>Comparative Genomics of Early-Diverging Mushroom-Forming Fungi Provides Insights into the Origins of Lignocellulose Decay Capabilities.</title>
        <authorList>
            <person name="Nagy L.G."/>
            <person name="Riley R."/>
            <person name="Tritt A."/>
            <person name="Adam C."/>
            <person name="Daum C."/>
            <person name="Floudas D."/>
            <person name="Sun H."/>
            <person name="Yadav J.S."/>
            <person name="Pangilinan J."/>
            <person name="Larsson K.H."/>
            <person name="Matsuura K."/>
            <person name="Barry K."/>
            <person name="Labutti K."/>
            <person name="Kuo R."/>
            <person name="Ohm R.A."/>
            <person name="Bhattacharya S.S."/>
            <person name="Shirouzu T."/>
            <person name="Yoshinaga Y."/>
            <person name="Martin F.M."/>
            <person name="Grigoriev I.V."/>
            <person name="Hibbett D.S."/>
        </authorList>
    </citation>
    <scope>NUCLEOTIDE SEQUENCE [LARGE SCALE GENOMIC DNA]</scope>
    <source>
        <strain evidence="8 9">HHB9708</strain>
    </source>
</reference>
<dbReference type="CDD" id="cd03181">
    <property type="entry name" value="GST_C_EF1Bgamma_like"/>
    <property type="match status" value="1"/>
</dbReference>
<evidence type="ECO:0000256" key="3">
    <source>
        <dbReference type="PROSITE-ProRule" id="PRU00519"/>
    </source>
</evidence>
<dbReference type="OrthoDB" id="249703at2759"/>
<dbReference type="GO" id="GO:0005634">
    <property type="term" value="C:nucleus"/>
    <property type="evidence" value="ECO:0007669"/>
    <property type="project" value="TreeGrafter"/>
</dbReference>
<dbReference type="SUPFAM" id="SSF52833">
    <property type="entry name" value="Thioredoxin-like"/>
    <property type="match status" value="1"/>
</dbReference>
<sequence>MSIGTLYTTPAQPQGQRIRAIAAFGGLQIDVAQDYVHNETNRTDAYKAKFASGKIPAFEDKEGFTLFESSAISRYVASLAPNSTLLGSSAHETALIDQWSAYAEHEVMAYAYVSLGLCRGSLTPYNKPIDQTYRDKHTRSIGVLEKHLSTRTFLVGHRITLADITLASILKVSFTYFIDPQARASHPNLVRYFETIVNQPKFKNIFGPIEYAEKALQYVPPPKPAKEVKPAAPPAAKEEKPKAKPKKEEEDDDDEPLVPEEPKAKNPLDALPKSTFNLEDWKRAYSNLDTRGKGGSIEWFYEKFDKEGFSIWRVDFKYNDELTQVFMSSNQIGGFFNRLEASRKYLFGSMGVLGKANDSVISGVFILRGPDAQPVVDVAPDWESYTYKKLDLENDADKAYFEAALAWDLEIDGKAWADGKNFK</sequence>
<dbReference type="PROSITE" id="PS50404">
    <property type="entry name" value="GST_NTER"/>
    <property type="match status" value="1"/>
</dbReference>
<dbReference type="Gene3D" id="3.30.70.1010">
    <property type="entry name" value="Translation elongation factor EF1B, gamma chain, conserved domain"/>
    <property type="match status" value="1"/>
</dbReference>
<evidence type="ECO:0000259" key="7">
    <source>
        <dbReference type="PROSITE" id="PS50405"/>
    </source>
</evidence>
<accession>A0A164M8H7</accession>
<dbReference type="EMBL" id="KV419496">
    <property type="protein sequence ID" value="KZS86469.1"/>
    <property type="molecule type" value="Genomic_DNA"/>
</dbReference>
<proteinExistence type="predicted"/>
<dbReference type="InterPro" id="IPR036249">
    <property type="entry name" value="Thioredoxin-like_sf"/>
</dbReference>
<evidence type="ECO:0000259" key="5">
    <source>
        <dbReference type="PROSITE" id="PS50040"/>
    </source>
</evidence>
<evidence type="ECO:0000259" key="6">
    <source>
        <dbReference type="PROSITE" id="PS50404"/>
    </source>
</evidence>
<dbReference type="FunFam" id="3.40.30.10:FF:000142">
    <property type="entry name" value="Elongation factor 1 gamma"/>
    <property type="match status" value="1"/>
</dbReference>
<dbReference type="Pfam" id="PF00647">
    <property type="entry name" value="EF1G"/>
    <property type="match status" value="1"/>
</dbReference>
<dbReference type="GO" id="GO:0005737">
    <property type="term" value="C:cytoplasm"/>
    <property type="evidence" value="ECO:0007669"/>
    <property type="project" value="TreeGrafter"/>
</dbReference>
<dbReference type="InterPro" id="IPR050802">
    <property type="entry name" value="EF-GSTs"/>
</dbReference>
<dbReference type="SUPFAM" id="SSF47616">
    <property type="entry name" value="GST C-terminal domain-like"/>
    <property type="match status" value="1"/>
</dbReference>
<dbReference type="Proteomes" id="UP000076722">
    <property type="component" value="Unassembled WGS sequence"/>
</dbReference>
<dbReference type="SFLD" id="SFLDG00358">
    <property type="entry name" value="Main_(cytGST)"/>
    <property type="match status" value="1"/>
</dbReference>
<feature type="compositionally biased region" description="Acidic residues" evidence="4">
    <location>
        <begin position="249"/>
        <end position="258"/>
    </location>
</feature>
<dbReference type="SFLD" id="SFLDS00019">
    <property type="entry name" value="Glutathione_Transferase_(cytos"/>
    <property type="match status" value="1"/>
</dbReference>